<name>A0AA40VJT3_9ACTN</name>
<accession>A0AA40VJT3</accession>
<evidence type="ECO:0000313" key="2">
    <source>
        <dbReference type="Proteomes" id="UP000530412"/>
    </source>
</evidence>
<dbReference type="PANTHER" id="PTHR30143">
    <property type="entry name" value="ACID HYDRATASE"/>
    <property type="match status" value="1"/>
</dbReference>
<dbReference type="RefSeq" id="WP_142197542.1">
    <property type="nucleotide sequence ID" value="NZ_BMSU01000032.1"/>
</dbReference>
<proteinExistence type="predicted"/>
<reference evidence="1 2" key="1">
    <citation type="submission" date="2020-08" db="EMBL/GenBank/DDBJ databases">
        <title>Genomic Encyclopedia of Type Strains, Phase III (KMG-III): the genomes of soil and plant-associated and newly described type strains.</title>
        <authorList>
            <person name="Whitman W."/>
        </authorList>
    </citation>
    <scope>NUCLEOTIDE SEQUENCE [LARGE SCALE GENOMIC DNA]</scope>
    <source>
        <strain evidence="1 2">CECT 3271</strain>
    </source>
</reference>
<dbReference type="InterPro" id="IPR050772">
    <property type="entry name" value="Hydratase-Decarb/MhpD_sf"/>
</dbReference>
<dbReference type="PANTHER" id="PTHR30143:SF0">
    <property type="entry name" value="2-KETO-4-PENTENOATE HYDRATASE"/>
    <property type="match status" value="1"/>
</dbReference>
<dbReference type="GO" id="GO:0005737">
    <property type="term" value="C:cytoplasm"/>
    <property type="evidence" value="ECO:0007669"/>
    <property type="project" value="TreeGrafter"/>
</dbReference>
<evidence type="ECO:0000313" key="1">
    <source>
        <dbReference type="EMBL" id="MBA8948287.1"/>
    </source>
</evidence>
<dbReference type="AlphaFoldDB" id="A0AA40VJT3"/>
<gene>
    <name evidence="1" type="ORF">FHS33_006760</name>
</gene>
<dbReference type="Gene3D" id="3.90.850.10">
    <property type="entry name" value="Fumarylacetoacetase-like, C-terminal domain"/>
    <property type="match status" value="1"/>
</dbReference>
<dbReference type="InterPro" id="IPR036663">
    <property type="entry name" value="Fumarylacetoacetase_C_sf"/>
</dbReference>
<dbReference type="SUPFAM" id="SSF56529">
    <property type="entry name" value="FAH"/>
    <property type="match status" value="1"/>
</dbReference>
<dbReference type="Proteomes" id="UP000530412">
    <property type="component" value="Unassembled WGS sequence"/>
</dbReference>
<dbReference type="GO" id="GO:0008684">
    <property type="term" value="F:2-oxopent-4-enoate hydratase activity"/>
    <property type="evidence" value="ECO:0007669"/>
    <property type="project" value="TreeGrafter"/>
</dbReference>
<comment type="caution">
    <text evidence="1">The sequence shown here is derived from an EMBL/GenBank/DDBJ whole genome shotgun (WGS) entry which is preliminary data.</text>
</comment>
<organism evidence="1 2">
    <name type="scientific">Streptomyces calvus</name>
    <dbReference type="NCBI Taxonomy" id="67282"/>
    <lineage>
        <taxon>Bacteria</taxon>
        <taxon>Bacillati</taxon>
        <taxon>Actinomycetota</taxon>
        <taxon>Actinomycetes</taxon>
        <taxon>Kitasatosporales</taxon>
        <taxon>Streptomycetaceae</taxon>
        <taxon>Streptomyces</taxon>
    </lineage>
</organism>
<sequence length="99" mass="10492">MNEVVLAGLAQELSRAARTRAPVRLLSERFPGLTLQGASRIQQINVRARVAAGARVAGHKIGLTLAAMQEQMGIHEPDSSFVFHEMVAPSGAGCGRSTL</sequence>
<dbReference type="EMBL" id="JACJIE010000031">
    <property type="protein sequence ID" value="MBA8948287.1"/>
    <property type="molecule type" value="Genomic_DNA"/>
</dbReference>
<protein>
    <submittedName>
        <fullName evidence="1">2-keto-4-pentenoate hydratase</fullName>
    </submittedName>
</protein>